<dbReference type="EMBL" id="KL142390">
    <property type="protein sequence ID" value="KDR72085.1"/>
    <property type="molecule type" value="Genomic_DNA"/>
</dbReference>
<keyword evidence="2" id="KW-1185">Reference proteome</keyword>
<accession>A0A067SMC9</accession>
<dbReference type="InterPro" id="IPR027796">
    <property type="entry name" value="OTT_1508_deam-like"/>
</dbReference>
<dbReference type="AlphaFoldDB" id="A0A067SMC9"/>
<evidence type="ECO:0000313" key="2">
    <source>
        <dbReference type="Proteomes" id="UP000027222"/>
    </source>
</evidence>
<protein>
    <submittedName>
        <fullName evidence="1">Uncharacterized protein</fullName>
    </submittedName>
</protein>
<evidence type="ECO:0000313" key="1">
    <source>
        <dbReference type="EMBL" id="KDR72085.1"/>
    </source>
</evidence>
<proteinExistence type="predicted"/>
<name>A0A067SMC9_GALM3</name>
<dbReference type="HOGENOM" id="CLU_042817_0_0_1"/>
<dbReference type="Pfam" id="PF14441">
    <property type="entry name" value="OTT_1508_deam"/>
    <property type="match status" value="1"/>
</dbReference>
<dbReference type="Proteomes" id="UP000027222">
    <property type="component" value="Unassembled WGS sequence"/>
</dbReference>
<reference evidence="2" key="1">
    <citation type="journal article" date="2014" name="Proc. Natl. Acad. Sci. U.S.A.">
        <title>Extensive sampling of basidiomycete genomes demonstrates inadequacy of the white-rot/brown-rot paradigm for wood decay fungi.</title>
        <authorList>
            <person name="Riley R."/>
            <person name="Salamov A.A."/>
            <person name="Brown D.W."/>
            <person name="Nagy L.G."/>
            <person name="Floudas D."/>
            <person name="Held B.W."/>
            <person name="Levasseur A."/>
            <person name="Lombard V."/>
            <person name="Morin E."/>
            <person name="Otillar R."/>
            <person name="Lindquist E.A."/>
            <person name="Sun H."/>
            <person name="LaButti K.M."/>
            <person name="Schmutz J."/>
            <person name="Jabbour D."/>
            <person name="Luo H."/>
            <person name="Baker S.E."/>
            <person name="Pisabarro A.G."/>
            <person name="Walton J.D."/>
            <person name="Blanchette R.A."/>
            <person name="Henrissat B."/>
            <person name="Martin F."/>
            <person name="Cullen D."/>
            <person name="Hibbett D.S."/>
            <person name="Grigoriev I.V."/>
        </authorList>
    </citation>
    <scope>NUCLEOTIDE SEQUENCE [LARGE SCALE GENOMIC DNA]</scope>
    <source>
        <strain evidence="2">CBS 339.88</strain>
    </source>
</reference>
<organism evidence="1 2">
    <name type="scientific">Galerina marginata (strain CBS 339.88)</name>
    <dbReference type="NCBI Taxonomy" id="685588"/>
    <lineage>
        <taxon>Eukaryota</taxon>
        <taxon>Fungi</taxon>
        <taxon>Dikarya</taxon>
        <taxon>Basidiomycota</taxon>
        <taxon>Agaricomycotina</taxon>
        <taxon>Agaricomycetes</taxon>
        <taxon>Agaricomycetidae</taxon>
        <taxon>Agaricales</taxon>
        <taxon>Agaricineae</taxon>
        <taxon>Strophariaceae</taxon>
        <taxon>Galerina</taxon>
    </lineage>
</organism>
<sequence>MVEISALSRSPRAGDGLRGRQKARDLVRFLYEYCMPWFSVKFLETFTGLRDWVAGYHELHEREAAKPSPFWRLRMDELRIIVKRIEGILKDLAPYEQAVSMSFTSPNEPTLDMFIPIVESVMKEVNSLLAIGQSTNPYIETWNPLLVLGGWVNNLCRGALRHLLEDLICFPQNIEKLRTFWSSRRFAQMANFKLQIRTLNGKTYGAPLGPWPSNPQDWKEIYEHFPLKRGYRFVGTEDAHNFSHTPTDPSELVVHPELKIATYLHLLSHILAENESSSNSTPPFNYISVSNLSCLPCARCMSKFNSMDLKHGVAFRGSTSKWPNCWRMPALNAAEISGEIEEWAWYDYLRAQSRESVLNVIDEKDPTTDWP</sequence>
<gene>
    <name evidence="1" type="ORF">GALMADRAFT_281584</name>
</gene>